<evidence type="ECO:0000313" key="2">
    <source>
        <dbReference type="EMBL" id="KAK7806390.1"/>
    </source>
</evidence>
<protein>
    <submittedName>
        <fullName evidence="2">Uncharacterized protein</fullName>
    </submittedName>
</protein>
<gene>
    <name evidence="2" type="ORF">U0070_014704</name>
</gene>
<sequence length="453" mass="50911">ELQERKYVTYIVIDDVVITKSQSQHANYVGHCTYKPHHVYTKCHRMADLIGHGDVIKQRLTDGSISVIGHGCQNVAFINNKEAEEKELSHALCIGDGVLLHKTHQHFGGYDRGVAEICEGKVEEKVVHGGVQVMVQDNQNSHAKVPHHGDHIDSQEEEEERQLELWLLCQAQQDELFHRRDATLENKYYWADVYIKMDAKDVGKNQGVRNKDSQAGHGYIDTHNNENHQLIDVGTCAGELQERRNITHVVIDDVAITEDTLEGLRYMKARAPKKKETATTWEPQVLKAFDLPSAERMPRMLERIKVTNGKDVGKNQGVRNKDSQAGHGYIDTHNNENHQLIHVGTCAGELQERRNITHVVIDDVAATEGLKRRCCSPRSFRLSQCKSAQVLKKSSKNHSPARRPGHIASDVTGTLARPSRHGDLAFRRPPANSPPATGLYFEILFPPLSGGFN</sequence>
<dbReference type="Proteomes" id="UP001488838">
    <property type="component" value="Unassembled WGS sequence"/>
</dbReference>
<dbReference type="AlphaFoldDB" id="A0AAW0HW41"/>
<comment type="caution">
    <text evidence="2">The sequence shown here is derived from an EMBL/GenBank/DDBJ whole genome shotgun (WGS) entry which is preliminary data.</text>
</comment>
<feature type="compositionally biased region" description="Basic residues" evidence="1">
    <location>
        <begin position="393"/>
        <end position="405"/>
    </location>
</feature>
<keyword evidence="3" id="KW-1185">Reference proteome</keyword>
<name>A0AAW0HW41_MYOGA</name>
<organism evidence="2 3">
    <name type="scientific">Myodes glareolus</name>
    <name type="common">Bank vole</name>
    <name type="synonym">Clethrionomys glareolus</name>
    <dbReference type="NCBI Taxonomy" id="447135"/>
    <lineage>
        <taxon>Eukaryota</taxon>
        <taxon>Metazoa</taxon>
        <taxon>Chordata</taxon>
        <taxon>Craniata</taxon>
        <taxon>Vertebrata</taxon>
        <taxon>Euteleostomi</taxon>
        <taxon>Mammalia</taxon>
        <taxon>Eutheria</taxon>
        <taxon>Euarchontoglires</taxon>
        <taxon>Glires</taxon>
        <taxon>Rodentia</taxon>
        <taxon>Myomorpha</taxon>
        <taxon>Muroidea</taxon>
        <taxon>Cricetidae</taxon>
        <taxon>Arvicolinae</taxon>
        <taxon>Myodes</taxon>
    </lineage>
</organism>
<feature type="region of interest" description="Disordered" evidence="1">
    <location>
        <begin position="391"/>
        <end position="431"/>
    </location>
</feature>
<dbReference type="EMBL" id="JBBHLL010000302">
    <property type="protein sequence ID" value="KAK7806390.1"/>
    <property type="molecule type" value="Genomic_DNA"/>
</dbReference>
<feature type="non-terminal residue" evidence="2">
    <location>
        <position position="1"/>
    </location>
</feature>
<accession>A0AAW0HW41</accession>
<proteinExistence type="predicted"/>
<evidence type="ECO:0000256" key="1">
    <source>
        <dbReference type="SAM" id="MobiDB-lite"/>
    </source>
</evidence>
<reference evidence="2 3" key="1">
    <citation type="journal article" date="2023" name="bioRxiv">
        <title>Conserved and derived expression patterns and positive selection on dental genes reveal complex evolutionary context of ever-growing rodent molars.</title>
        <authorList>
            <person name="Calamari Z.T."/>
            <person name="Song A."/>
            <person name="Cohen E."/>
            <person name="Akter M."/>
            <person name="Roy R.D."/>
            <person name="Hallikas O."/>
            <person name="Christensen M.M."/>
            <person name="Li P."/>
            <person name="Marangoni P."/>
            <person name="Jernvall J."/>
            <person name="Klein O.D."/>
        </authorList>
    </citation>
    <scope>NUCLEOTIDE SEQUENCE [LARGE SCALE GENOMIC DNA]</scope>
    <source>
        <strain evidence="2">V071</strain>
    </source>
</reference>
<evidence type="ECO:0000313" key="3">
    <source>
        <dbReference type="Proteomes" id="UP001488838"/>
    </source>
</evidence>